<feature type="compositionally biased region" description="Low complexity" evidence="1">
    <location>
        <begin position="89"/>
        <end position="106"/>
    </location>
</feature>
<dbReference type="EMBL" id="JABAHT010001608">
    <property type="protein sequence ID" value="KAF4648748.1"/>
    <property type="molecule type" value="Genomic_DNA"/>
</dbReference>
<evidence type="ECO:0000313" key="2">
    <source>
        <dbReference type="EMBL" id="KAF4647247.1"/>
    </source>
</evidence>
<dbReference type="Proteomes" id="UP000572268">
    <property type="component" value="Unassembled WGS sequence"/>
</dbReference>
<organism evidence="3 4">
    <name type="scientific">Perkinsus olseni</name>
    <name type="common">Perkinsus atlanticus</name>
    <dbReference type="NCBI Taxonomy" id="32597"/>
    <lineage>
        <taxon>Eukaryota</taxon>
        <taxon>Sar</taxon>
        <taxon>Alveolata</taxon>
        <taxon>Perkinsozoa</taxon>
        <taxon>Perkinsea</taxon>
        <taxon>Perkinsida</taxon>
        <taxon>Perkinsidae</taxon>
        <taxon>Perkinsus</taxon>
    </lineage>
</organism>
<comment type="caution">
    <text evidence="3">The sequence shown here is derived from an EMBL/GenBank/DDBJ whole genome shotgun (WGS) entry which is preliminary data.</text>
</comment>
<evidence type="ECO:0000313" key="3">
    <source>
        <dbReference type="EMBL" id="KAF4648748.1"/>
    </source>
</evidence>
<feature type="compositionally biased region" description="Basic residues" evidence="1">
    <location>
        <begin position="64"/>
        <end position="88"/>
    </location>
</feature>
<name>A0A7J6KNM3_PEROL</name>
<accession>A0A7J6KNM3</accession>
<feature type="non-terminal residue" evidence="3">
    <location>
        <position position="188"/>
    </location>
</feature>
<gene>
    <name evidence="2" type="ORF">FOL46_004494</name>
    <name evidence="3" type="ORF">FOZ61_002258</name>
</gene>
<evidence type="ECO:0000313" key="5">
    <source>
        <dbReference type="Proteomes" id="UP000572268"/>
    </source>
</evidence>
<feature type="region of interest" description="Disordered" evidence="1">
    <location>
        <begin position="143"/>
        <end position="188"/>
    </location>
</feature>
<dbReference type="Proteomes" id="UP000570595">
    <property type="component" value="Unassembled WGS sequence"/>
</dbReference>
<protein>
    <submittedName>
        <fullName evidence="3">Uncharacterized protein</fullName>
    </submittedName>
</protein>
<evidence type="ECO:0000313" key="4">
    <source>
        <dbReference type="Proteomes" id="UP000570595"/>
    </source>
</evidence>
<proteinExistence type="predicted"/>
<feature type="region of interest" description="Disordered" evidence="1">
    <location>
        <begin position="50"/>
        <end position="122"/>
    </location>
</feature>
<dbReference type="AlphaFoldDB" id="A0A7J6KNM3"/>
<evidence type="ECO:0000256" key="1">
    <source>
        <dbReference type="SAM" id="MobiDB-lite"/>
    </source>
</evidence>
<reference evidence="4 5" key="1">
    <citation type="submission" date="2020-04" db="EMBL/GenBank/DDBJ databases">
        <title>Perkinsus olseni comparative genomics.</title>
        <authorList>
            <person name="Bogema D.R."/>
        </authorList>
    </citation>
    <scope>NUCLEOTIDE SEQUENCE [LARGE SCALE GENOMIC DNA]</scope>
    <source>
        <strain evidence="3">ATCC PRA-179</strain>
        <strain evidence="2">ATCC PRA-31</strain>
    </source>
</reference>
<sequence>MSEPNILDWLVNSADPVVMTPSIFVGEGPEDVGSLRPEYGSVLDVVAPANAATPSISPSSEPGRHHRRHRRRRRRRRRRREVNRHRSGPSRPSSESSGPSSSSAASVIDSGRYRLPSLQVPVPKMVSKEVQVEDRWCEAAAEGPVTPVIKDATGDLGDDAKSVTSAASRKERSDLGTLAAKPLDVRSR</sequence>
<dbReference type="EMBL" id="JABANN010002742">
    <property type="protein sequence ID" value="KAF4647247.1"/>
    <property type="molecule type" value="Genomic_DNA"/>
</dbReference>